<evidence type="ECO:0000256" key="1">
    <source>
        <dbReference type="SAM" id="MobiDB-lite"/>
    </source>
</evidence>
<name>A0ABS3FPK5_9CYAN</name>
<comment type="caution">
    <text evidence="3">The sequence shown here is derived from an EMBL/GenBank/DDBJ whole genome shotgun (WGS) entry which is preliminary data.</text>
</comment>
<evidence type="ECO:0000313" key="4">
    <source>
        <dbReference type="Proteomes" id="UP000664844"/>
    </source>
</evidence>
<feature type="transmembrane region" description="Helical" evidence="2">
    <location>
        <begin position="387"/>
        <end position="412"/>
    </location>
</feature>
<keyword evidence="2" id="KW-0812">Transmembrane</keyword>
<keyword evidence="2" id="KW-1133">Transmembrane helix</keyword>
<dbReference type="PANTHER" id="PTHR48125:SF12">
    <property type="entry name" value="AT HOOK TRANSCRIPTION FACTOR FAMILY-RELATED"/>
    <property type="match status" value="1"/>
</dbReference>
<reference evidence="3 4" key="1">
    <citation type="submission" date="2021-03" db="EMBL/GenBank/DDBJ databases">
        <title>Metabolic Capacity of the Antarctic Cyanobacterium Phormidium pseudopriestleyi that Sustains Oxygenic Photosynthesis in the Presence of Hydrogen Sulfide.</title>
        <authorList>
            <person name="Lumian J.E."/>
            <person name="Jungblut A.D."/>
            <person name="Dillon M.L."/>
            <person name="Hawes I."/>
            <person name="Doran P.T."/>
            <person name="Mackey T.J."/>
            <person name="Dick G.J."/>
            <person name="Grettenberger C.L."/>
            <person name="Sumner D.Y."/>
        </authorList>
    </citation>
    <scope>NUCLEOTIDE SEQUENCE [LARGE SCALE GENOMIC DNA]</scope>
    <source>
        <strain evidence="3 4">FRX01</strain>
    </source>
</reference>
<evidence type="ECO:0000313" key="3">
    <source>
        <dbReference type="EMBL" id="MBO0349049.1"/>
    </source>
</evidence>
<feature type="compositionally biased region" description="Low complexity" evidence="1">
    <location>
        <begin position="867"/>
        <end position="879"/>
    </location>
</feature>
<protein>
    <submittedName>
        <fullName evidence="3">Transcriptional regulator</fullName>
    </submittedName>
</protein>
<feature type="compositionally biased region" description="Pro residues" evidence="1">
    <location>
        <begin position="776"/>
        <end position="793"/>
    </location>
</feature>
<feature type="compositionally biased region" description="Low complexity" evidence="1">
    <location>
        <begin position="812"/>
        <end position="833"/>
    </location>
</feature>
<dbReference type="EMBL" id="JAFLQW010000221">
    <property type="protein sequence ID" value="MBO0349049.1"/>
    <property type="molecule type" value="Genomic_DNA"/>
</dbReference>
<evidence type="ECO:0000256" key="2">
    <source>
        <dbReference type="SAM" id="Phobius"/>
    </source>
</evidence>
<sequence length="908" mass="98936">MVMQGYTPKSGQIVNGFEDNNGDRLMIRPIGIILNPAGVALVTASEVLELTATITNQGSVSAIIDVFIAETSQPVHQWFVSPRERLALSPGQASEVVFQVQIPVDAIPGIYDYTLVIDAPQHYPEQTPIDQKVRLQVMPFIQEARTVSDPTFTLQPSTSSVSPALLQPGQPLELQVTVHNRSDRVDRFFLTCPDLESRWVTIIYPEGFQQSGMVTSQEGLELNPGDVGQILLFISPPPDTWAGVYAPTVRVYSANYPDLALLDVVYLQIAPLHLVTVELLSLVAKIKKEAGLFELRLSNQGNVTREIAVHAKSTDEEDICTYAIAPPVVRLLPGTSVTVGVSVKPTKGWRPFFGRMINFSIELEDLQRFPLISDRFQASLFWEPRPWWQFLPIVMLMSASVAALIFLIWWLLTRPPVRAQVMQFSPESNSYQELNNEAIRLNWTISNPNHLKTITVVGFSPDGLVRSGPFIYELTPGLPNSLDRFCTQGQQLICRNVWTDAREAGDYVFELTAIPINPKAETQTIRTNPIRILPLPKPKIEEFSSTQPVYQERLLPPESNPANPTESQTTANRPANPSHRILLNWTLSHPDQIQQINLLGLGPDGTVKSVEKRYNFATGIPEELRGFCGENPASRQVICANVPTDAIQPGDYIFHLTVIPKKGQPEQLETRRTNTLKILAQKIPSRIVEFTFNGQPAPPKLVRQANPQQNSLMISWKVEGGNGVKVELLPAPGTVPREGRMPYPVSQQAGSETITLQVTDEEGNQQQRSVIIETLAPPPPPEPVQVPPPPAIPQAPAMVPTDGAATGANGDPVAPSAPSAPSASPAPGTPDAALVIPAPPTPSDAVPPPPLLELPVPGANLPGGVNGAAPGPTPDGAAEGAEEAVQEPGPKFFETQPLAPAELPPQFN</sequence>
<dbReference type="PANTHER" id="PTHR48125">
    <property type="entry name" value="LP07818P1"/>
    <property type="match status" value="1"/>
</dbReference>
<keyword evidence="4" id="KW-1185">Reference proteome</keyword>
<dbReference type="Proteomes" id="UP000664844">
    <property type="component" value="Unassembled WGS sequence"/>
</dbReference>
<feature type="region of interest" description="Disordered" evidence="1">
    <location>
        <begin position="554"/>
        <end position="577"/>
    </location>
</feature>
<dbReference type="RefSeq" id="WP_207087583.1">
    <property type="nucleotide sequence ID" value="NZ_JAFLQW010000221.1"/>
</dbReference>
<proteinExistence type="predicted"/>
<keyword evidence="2" id="KW-0472">Membrane</keyword>
<feature type="compositionally biased region" description="Polar residues" evidence="1">
    <location>
        <begin position="560"/>
        <end position="575"/>
    </location>
</feature>
<organism evidence="3 4">
    <name type="scientific">Phormidium pseudopriestleyi FRX01</name>
    <dbReference type="NCBI Taxonomy" id="1759528"/>
    <lineage>
        <taxon>Bacteria</taxon>
        <taxon>Bacillati</taxon>
        <taxon>Cyanobacteriota</taxon>
        <taxon>Cyanophyceae</taxon>
        <taxon>Oscillatoriophycideae</taxon>
        <taxon>Oscillatoriales</taxon>
        <taxon>Oscillatoriaceae</taxon>
        <taxon>Phormidium</taxon>
    </lineage>
</organism>
<feature type="compositionally biased region" description="Pro residues" evidence="1">
    <location>
        <begin position="837"/>
        <end position="852"/>
    </location>
</feature>
<gene>
    <name evidence="3" type="ORF">J0895_08030</name>
</gene>
<accession>A0ABS3FPK5</accession>
<feature type="region of interest" description="Disordered" evidence="1">
    <location>
        <begin position="774"/>
        <end position="908"/>
    </location>
</feature>